<dbReference type="GO" id="GO:0004601">
    <property type="term" value="F:peroxidase activity"/>
    <property type="evidence" value="ECO:0007669"/>
    <property type="project" value="UniProtKB-KW"/>
</dbReference>
<dbReference type="Proteomes" id="UP000064967">
    <property type="component" value="Chromosome"/>
</dbReference>
<dbReference type="GO" id="GO:0016787">
    <property type="term" value="F:hydrolase activity"/>
    <property type="evidence" value="ECO:0007669"/>
    <property type="project" value="UniProtKB-KW"/>
</dbReference>
<dbReference type="EMBL" id="CP012333">
    <property type="protein sequence ID" value="AKU93897.1"/>
    <property type="molecule type" value="Genomic_DNA"/>
</dbReference>
<dbReference type="RefSeq" id="WP_146645575.1">
    <property type="nucleotide sequence ID" value="NZ_CP012333.1"/>
</dbReference>
<keyword evidence="3" id="KW-0560">Oxidoreductase</keyword>
<dbReference type="Pfam" id="PF00561">
    <property type="entry name" value="Abhydrolase_1"/>
    <property type="match status" value="1"/>
</dbReference>
<feature type="domain" description="AB hydrolase-1" evidence="2">
    <location>
        <begin position="26"/>
        <end position="263"/>
    </location>
</feature>
<dbReference type="PRINTS" id="PR00111">
    <property type="entry name" value="ABHYDROLASE"/>
</dbReference>
<dbReference type="GO" id="GO:0016020">
    <property type="term" value="C:membrane"/>
    <property type="evidence" value="ECO:0007669"/>
    <property type="project" value="TreeGrafter"/>
</dbReference>
<dbReference type="AlphaFoldDB" id="A0A0K1PK53"/>
<sequence length="283" mass="32072">MPFFEANDGTRLFYRDWGRENRTKRPILFLSSWSLSSVMWQYQMVELERQGHRCIALDRRGHGRSDEPDDGYDFDTLADDVARLVEKLDLRDLVIVGHSMGSGEAVRYFGRHGRGRVAGLALVGTILPFLRKTDDNPEGVDVQFFEATRARWREDFTRWMDDSTDAYVGKGLPGSAISEGLVEWTKADMLSTSVRTLIACNMAVSDTDFREEMRAIDVPTIFIHGTHDASISLALGPKRAAQLVPNSRLEVYENAPHGLYMTHRERLNRDLLAFVAECGGKVR</sequence>
<dbReference type="InterPro" id="IPR050266">
    <property type="entry name" value="AB_hydrolase_sf"/>
</dbReference>
<proteinExistence type="predicted"/>
<keyword evidence="4" id="KW-1185">Reference proteome</keyword>
<evidence type="ECO:0000313" key="4">
    <source>
        <dbReference type="Proteomes" id="UP000064967"/>
    </source>
</evidence>
<reference evidence="3 4" key="1">
    <citation type="submission" date="2015-08" db="EMBL/GenBank/DDBJ databases">
        <authorList>
            <person name="Babu N.S."/>
            <person name="Beckwith C.J."/>
            <person name="Beseler K.G."/>
            <person name="Brison A."/>
            <person name="Carone J.V."/>
            <person name="Caskin T.P."/>
            <person name="Diamond M."/>
            <person name="Durham M.E."/>
            <person name="Foxe J.M."/>
            <person name="Go M."/>
            <person name="Henderson B.A."/>
            <person name="Jones I.B."/>
            <person name="McGettigan J.A."/>
            <person name="Micheletti S.J."/>
            <person name="Nasrallah M.E."/>
            <person name="Ortiz D."/>
            <person name="Piller C.R."/>
            <person name="Privatt S.R."/>
            <person name="Schneider S.L."/>
            <person name="Sharp S."/>
            <person name="Smith T.C."/>
            <person name="Stanton J.D."/>
            <person name="Ullery H.E."/>
            <person name="Wilson R.J."/>
            <person name="Serrano M.G."/>
            <person name="Buck G."/>
            <person name="Lee V."/>
            <person name="Wang Y."/>
            <person name="Carvalho R."/>
            <person name="Voegtly L."/>
            <person name="Shi R."/>
            <person name="Duckworth R."/>
            <person name="Johnson A."/>
            <person name="Loviza R."/>
            <person name="Walstead R."/>
            <person name="Shah Z."/>
            <person name="Kiflezghi M."/>
            <person name="Wade K."/>
            <person name="Ball S.L."/>
            <person name="Bradley K.W."/>
            <person name="Asai D.J."/>
            <person name="Bowman C.A."/>
            <person name="Russell D.A."/>
            <person name="Pope W.H."/>
            <person name="Jacobs-Sera D."/>
            <person name="Hendrix R.W."/>
            <person name="Hatfull G.F."/>
        </authorList>
    </citation>
    <scope>NUCLEOTIDE SEQUENCE [LARGE SCALE GENOMIC DNA]</scope>
    <source>
        <strain evidence="3 4">DSM 27648</strain>
    </source>
</reference>
<protein>
    <submittedName>
        <fullName evidence="3">Non-heme chloroperoxidase</fullName>
    </submittedName>
</protein>
<accession>A0A0K1PK53</accession>
<dbReference type="OrthoDB" id="5338718at2"/>
<dbReference type="KEGG" id="llu:AKJ09_00561"/>
<dbReference type="PANTHER" id="PTHR43798:SF31">
    <property type="entry name" value="AB HYDROLASE SUPERFAMILY PROTEIN YCLE"/>
    <property type="match status" value="1"/>
</dbReference>
<dbReference type="PANTHER" id="PTHR43798">
    <property type="entry name" value="MONOACYLGLYCEROL LIPASE"/>
    <property type="match status" value="1"/>
</dbReference>
<dbReference type="STRING" id="1391654.AKJ09_00561"/>
<dbReference type="InterPro" id="IPR000073">
    <property type="entry name" value="AB_hydrolase_1"/>
</dbReference>
<evidence type="ECO:0000256" key="1">
    <source>
        <dbReference type="ARBA" id="ARBA00022801"/>
    </source>
</evidence>
<name>A0A0K1PK53_9BACT</name>
<gene>
    <name evidence="3" type="ORF">AKJ09_00561</name>
</gene>
<organism evidence="3 4">
    <name type="scientific">Labilithrix luteola</name>
    <dbReference type="NCBI Taxonomy" id="1391654"/>
    <lineage>
        <taxon>Bacteria</taxon>
        <taxon>Pseudomonadati</taxon>
        <taxon>Myxococcota</taxon>
        <taxon>Polyangia</taxon>
        <taxon>Polyangiales</taxon>
        <taxon>Labilitrichaceae</taxon>
        <taxon>Labilithrix</taxon>
    </lineage>
</organism>
<keyword evidence="1" id="KW-0378">Hydrolase</keyword>
<dbReference type="Gene3D" id="3.40.50.1820">
    <property type="entry name" value="alpha/beta hydrolase"/>
    <property type="match status" value="1"/>
</dbReference>
<evidence type="ECO:0000259" key="2">
    <source>
        <dbReference type="Pfam" id="PF00561"/>
    </source>
</evidence>
<dbReference type="InterPro" id="IPR029058">
    <property type="entry name" value="AB_hydrolase_fold"/>
</dbReference>
<dbReference type="SUPFAM" id="SSF53474">
    <property type="entry name" value="alpha/beta-Hydrolases"/>
    <property type="match status" value="1"/>
</dbReference>
<evidence type="ECO:0000313" key="3">
    <source>
        <dbReference type="EMBL" id="AKU93897.1"/>
    </source>
</evidence>
<keyword evidence="3" id="KW-0575">Peroxidase</keyword>